<feature type="compositionally biased region" description="Pro residues" evidence="1">
    <location>
        <begin position="19"/>
        <end position="28"/>
    </location>
</feature>
<proteinExistence type="predicted"/>
<accession>A0A6A4FQK3</accession>
<protein>
    <submittedName>
        <fullName evidence="3">Uncharacterized protein</fullName>
    </submittedName>
</protein>
<feature type="compositionally biased region" description="Low complexity" evidence="1">
    <location>
        <begin position="547"/>
        <end position="557"/>
    </location>
</feature>
<name>A0A6A4FQK3_9STRA</name>
<feature type="region of interest" description="Disordered" evidence="1">
    <location>
        <begin position="15"/>
        <end position="63"/>
    </location>
</feature>
<reference evidence="3 4" key="1">
    <citation type="submission" date="2018-08" db="EMBL/GenBank/DDBJ databases">
        <title>Genomic investigation of the strawberry pathogen Phytophthora fragariae indicates pathogenicity is determined by transcriptional variation in three key races.</title>
        <authorList>
            <person name="Adams T.M."/>
            <person name="Armitage A.D."/>
            <person name="Sobczyk M.K."/>
            <person name="Bates H.J."/>
            <person name="Dunwell J.M."/>
            <person name="Nellist C.F."/>
            <person name="Harrison R.J."/>
        </authorList>
    </citation>
    <scope>NUCLEOTIDE SEQUENCE [LARGE SCALE GENOMIC DNA]</scope>
    <source>
        <strain evidence="3 4">SCRP333</strain>
    </source>
</reference>
<sequence>MKTVLCLLALGGVVAQLPPDTPEPPDPTEPSGSKPDSAVSSSGSSGESTGTTTSTTSWNSGPSGTGSYAYAGSGWGNTNWGSVGGSGSGWDWLWDGDAGWGPNSELWHFRPSWNWDSPYPPEGTMYVENWGNPPTREIPARRSFYLGADNGVSLAGATVEGGHADCGWRDWCVHLTFHSSYGVLSDFDAFVLDRYDSADRIYGDGLWNAREDDQGPPRAFAPLVLGGFSPEERAVLGNISSWRVEEMARRFNETRTTTWTLYPDSDEMDVILSFKQLFTLLPGYPNGNVTQSSLNSDIISEWGPADQVLLRVTAKRQGSGATSSMMPRVLNFTGSQLFQVEYFSSLEYPQNDDGNLNASANAMTLDVVFSRRRYGSGLPWNPARPSDACDACNQRVMNHPVVARCLHGNVPERIFQDIYEQSASEQMEWDGGEWNVGDMGAPSNLSYNLNDVVDSCFGLRWLLSGQVNDGSWSSSLGFPDVGDHRSSSGSEFGDAGFRWSGTGSGSGNDGGSRYSSEYRDPVYRYDESGSRWSSWGYRDDGSASKFGNAGSRRSSSGSSGGPNAGDWPSVRDLWGALAIARETDAGIQCLVESRCPVGTRNFAEAAGRMVVLEHEHAFVRVNFTKPSYKFYVWMALAGLGPEGQFKTPVLSSDNTPGEIAELVAQAVPNASEYNLAVDVRMFNNSELIAWVNMLNEWMADYYKSGGSESEASAAWAEYSSSSDSSSFQFPPVGEASETGDHPNAGQQSDSVDGSSPDAGQGSDGSGRWWFGDPYPVPEPQFTVQISLRNVSVIPNILEVVTIGDESMDSAESKVSYDARGSELRFQLSPLNLTKFEYVPPPPYVNLTWSEDTPDYPDLYWNGSSIWNDTDIWSICSECADAYTACDNSVSCSLGVHGFLERGLSQSRFNASEISGDNDNYNRQPWGVDFGPTLRQSASFFTSEGYDTFMDFMVCLHKSACALDLPRQAYNYSKGEYDAVGPTQLEIIPAESVFVVPTNSTGGLENIVMRFQDKESVLEWSSTVEEDYPSSIREFVEKVMSEYSAENKFWTRNPSQNAWAKVDYESEYYRDGKSLGRIFRVTFADNFFNDAEQPRFRPISADTYDELNSSNWKVLVFAYRNPGTQVCHGCPECWEALTRCQNDMDCNASARNVLVPLLRNVTLPLSTSTQSDGPTLVKLDFSSALLSLENDAFQSREGWLAFAHLLHAMSSCGCEVGFGQWNTMKYEPTRVRIESDSVDLSVRLYPNTQLDVWFNGNLFSYSTDGASSPNDAANNFLNWFTTTANSEPFYLVVDHIDTTVDDISQSATITLKLYGVYDVDSESQPLVNPNWIPNFFVKSDDVSAVPPAEVNVTPWKISLQSTDRYPPFDRLLDLLEYGAASDEMPSSYGGSWGSSTNGNWEWSASGSYAAGSFSGDACARCADLRQACFDDMDCQSAISNYLLPTLNSMGSWPTPDGYSSDMSSQVLSNVFGGMQSSESKRKLFALLTCSATKWTSTPSEEGVSCVQLQATTEYPDGNAMLEIIPAFSVFPINKGQGRTIYTSAGNPLYPTNTPLYYSDNGDSTELTDFMENQILGGYDNTGVKVKVSADWNSEMYNVIFDGLTATSTPYVEGETSSSTTQFKFSASTDNMVAMFSPWMQWLDPGLAS</sequence>
<dbReference type="EMBL" id="QXFT01000586">
    <property type="protein sequence ID" value="KAE9340198.1"/>
    <property type="molecule type" value="Genomic_DNA"/>
</dbReference>
<dbReference type="Proteomes" id="UP000434957">
    <property type="component" value="Unassembled WGS sequence"/>
</dbReference>
<evidence type="ECO:0000256" key="1">
    <source>
        <dbReference type="SAM" id="MobiDB-lite"/>
    </source>
</evidence>
<gene>
    <name evidence="3" type="ORF">PR003_g10618</name>
</gene>
<feature type="region of interest" description="Disordered" evidence="1">
    <location>
        <begin position="725"/>
        <end position="769"/>
    </location>
</feature>
<feature type="signal peptide" evidence="2">
    <location>
        <begin position="1"/>
        <end position="15"/>
    </location>
</feature>
<feature type="compositionally biased region" description="Low complexity" evidence="1">
    <location>
        <begin position="29"/>
        <end position="63"/>
    </location>
</feature>
<feature type="chain" id="PRO_5025405927" evidence="2">
    <location>
        <begin position="16"/>
        <end position="1647"/>
    </location>
</feature>
<evidence type="ECO:0000313" key="3">
    <source>
        <dbReference type="EMBL" id="KAE9340198.1"/>
    </source>
</evidence>
<comment type="caution">
    <text evidence="3">The sequence shown here is derived from an EMBL/GenBank/DDBJ whole genome shotgun (WGS) entry which is preliminary data.</text>
</comment>
<evidence type="ECO:0000256" key="2">
    <source>
        <dbReference type="SAM" id="SignalP"/>
    </source>
</evidence>
<keyword evidence="2" id="KW-0732">Signal</keyword>
<keyword evidence="4" id="KW-1185">Reference proteome</keyword>
<evidence type="ECO:0000313" key="4">
    <source>
        <dbReference type="Proteomes" id="UP000434957"/>
    </source>
</evidence>
<feature type="region of interest" description="Disordered" evidence="1">
    <location>
        <begin position="545"/>
        <end position="565"/>
    </location>
</feature>
<organism evidence="3 4">
    <name type="scientific">Phytophthora rubi</name>
    <dbReference type="NCBI Taxonomy" id="129364"/>
    <lineage>
        <taxon>Eukaryota</taxon>
        <taxon>Sar</taxon>
        <taxon>Stramenopiles</taxon>
        <taxon>Oomycota</taxon>
        <taxon>Peronosporomycetes</taxon>
        <taxon>Peronosporales</taxon>
        <taxon>Peronosporaceae</taxon>
        <taxon>Phytophthora</taxon>
    </lineage>
</organism>
<feature type="compositionally biased region" description="Polar residues" evidence="1">
    <location>
        <begin position="744"/>
        <end position="753"/>
    </location>
</feature>